<sequence length="293" mass="33215">MPNYIVDYIYPGNIFAGIAAANSQFTLSKCNFNCSEFQEKSSDLHKNCLDHQHKSPDYQKSKNTEGSDVKQLSLFLKTPNKNKSEHESEDLSSCGQALENKGVLNTSKDTCHEHDPDTLFSDPSTDSALASISKGPLEPTSKTSISSLFSQPSSSSERKDVCYKAALRLFRRFFKKTFKACNQDMYKRRFSNYTVDDIYQKVCLMLMKLVPAEYITQDLVYFTIGIIGAKKASQLPCRDSIKSQITTIQACCKNFSRKKFNRIMASKSLRVLTMSFTDKIDDPRVSILREELE</sequence>
<feature type="compositionally biased region" description="Low complexity" evidence="1">
    <location>
        <begin position="144"/>
        <end position="155"/>
    </location>
</feature>
<evidence type="ECO:0000256" key="1">
    <source>
        <dbReference type="SAM" id="MobiDB-lite"/>
    </source>
</evidence>
<evidence type="ECO:0000313" key="2">
    <source>
        <dbReference type="EMBL" id="CAI2369115.1"/>
    </source>
</evidence>
<organism evidence="2 3">
    <name type="scientific">Euplotes crassus</name>
    <dbReference type="NCBI Taxonomy" id="5936"/>
    <lineage>
        <taxon>Eukaryota</taxon>
        <taxon>Sar</taxon>
        <taxon>Alveolata</taxon>
        <taxon>Ciliophora</taxon>
        <taxon>Intramacronucleata</taxon>
        <taxon>Spirotrichea</taxon>
        <taxon>Hypotrichia</taxon>
        <taxon>Euplotida</taxon>
        <taxon>Euplotidae</taxon>
        <taxon>Moneuplotes</taxon>
    </lineage>
</organism>
<keyword evidence="3" id="KW-1185">Reference proteome</keyword>
<protein>
    <submittedName>
        <fullName evidence="2">Uncharacterized protein</fullName>
    </submittedName>
</protein>
<evidence type="ECO:0000313" key="3">
    <source>
        <dbReference type="Proteomes" id="UP001295684"/>
    </source>
</evidence>
<gene>
    <name evidence="2" type="ORF">ECRASSUSDP1_LOCUS10413</name>
</gene>
<feature type="region of interest" description="Disordered" evidence="1">
    <location>
        <begin position="114"/>
        <end position="155"/>
    </location>
</feature>
<dbReference type="Proteomes" id="UP001295684">
    <property type="component" value="Unassembled WGS sequence"/>
</dbReference>
<dbReference type="EMBL" id="CAMPGE010010267">
    <property type="protein sequence ID" value="CAI2369115.1"/>
    <property type="molecule type" value="Genomic_DNA"/>
</dbReference>
<reference evidence="2" key="1">
    <citation type="submission" date="2023-07" db="EMBL/GenBank/DDBJ databases">
        <authorList>
            <consortium name="AG Swart"/>
            <person name="Singh M."/>
            <person name="Singh A."/>
            <person name="Seah K."/>
            <person name="Emmerich C."/>
        </authorList>
    </citation>
    <scope>NUCLEOTIDE SEQUENCE</scope>
    <source>
        <strain evidence="2">DP1</strain>
    </source>
</reference>
<proteinExistence type="predicted"/>
<accession>A0AAD1XCC7</accession>
<dbReference type="AlphaFoldDB" id="A0AAD1XCC7"/>
<name>A0AAD1XCC7_EUPCR</name>
<comment type="caution">
    <text evidence="2">The sequence shown here is derived from an EMBL/GenBank/DDBJ whole genome shotgun (WGS) entry which is preliminary data.</text>
</comment>
<feature type="compositionally biased region" description="Polar residues" evidence="1">
    <location>
        <begin position="121"/>
        <end position="130"/>
    </location>
</feature>